<comment type="caution">
    <text evidence="2">The sequence shown here is derived from an EMBL/GenBank/DDBJ whole genome shotgun (WGS) entry which is preliminary data.</text>
</comment>
<sequence length="65" mass="7671">MTKLWKYTYYGYLIIALILIVEGILQFGKDIKMALILLAIAGAVILKFFFTRKFRKRIAERTEQK</sequence>
<gene>
    <name evidence="2" type="ORF">ACFSRZ_16040</name>
</gene>
<keyword evidence="1" id="KW-0472">Membrane</keyword>
<name>A0ABW5LXT8_9FLAO</name>
<organism evidence="2 3">
    <name type="scientific">Pseudotenacibaculum haliotis</name>
    <dbReference type="NCBI Taxonomy" id="1862138"/>
    <lineage>
        <taxon>Bacteria</taxon>
        <taxon>Pseudomonadati</taxon>
        <taxon>Bacteroidota</taxon>
        <taxon>Flavobacteriia</taxon>
        <taxon>Flavobacteriales</taxon>
        <taxon>Flavobacteriaceae</taxon>
        <taxon>Pseudotenacibaculum</taxon>
    </lineage>
</organism>
<accession>A0ABW5LXT8</accession>
<reference evidence="3" key="1">
    <citation type="journal article" date="2019" name="Int. J. Syst. Evol. Microbiol.">
        <title>The Global Catalogue of Microorganisms (GCM) 10K type strain sequencing project: providing services to taxonomists for standard genome sequencing and annotation.</title>
        <authorList>
            <consortium name="The Broad Institute Genomics Platform"/>
            <consortium name="The Broad Institute Genome Sequencing Center for Infectious Disease"/>
            <person name="Wu L."/>
            <person name="Ma J."/>
        </authorList>
    </citation>
    <scope>NUCLEOTIDE SEQUENCE [LARGE SCALE GENOMIC DNA]</scope>
    <source>
        <strain evidence="3">KCTC 52127</strain>
    </source>
</reference>
<keyword evidence="3" id="KW-1185">Reference proteome</keyword>
<evidence type="ECO:0000313" key="2">
    <source>
        <dbReference type="EMBL" id="MFD2568886.1"/>
    </source>
</evidence>
<feature type="transmembrane region" description="Helical" evidence="1">
    <location>
        <begin position="7"/>
        <end position="25"/>
    </location>
</feature>
<keyword evidence="1" id="KW-0812">Transmembrane</keyword>
<dbReference type="RefSeq" id="WP_379667591.1">
    <property type="nucleotide sequence ID" value="NZ_JBHULH010000012.1"/>
</dbReference>
<dbReference type="Proteomes" id="UP001597508">
    <property type="component" value="Unassembled WGS sequence"/>
</dbReference>
<keyword evidence="1" id="KW-1133">Transmembrane helix</keyword>
<proteinExistence type="predicted"/>
<evidence type="ECO:0000256" key="1">
    <source>
        <dbReference type="SAM" id="Phobius"/>
    </source>
</evidence>
<feature type="transmembrane region" description="Helical" evidence="1">
    <location>
        <begin position="31"/>
        <end position="50"/>
    </location>
</feature>
<evidence type="ECO:0000313" key="3">
    <source>
        <dbReference type="Proteomes" id="UP001597508"/>
    </source>
</evidence>
<dbReference type="EMBL" id="JBHULH010000012">
    <property type="protein sequence ID" value="MFD2568886.1"/>
    <property type="molecule type" value="Genomic_DNA"/>
</dbReference>
<protein>
    <submittedName>
        <fullName evidence="2">Uncharacterized protein</fullName>
    </submittedName>
</protein>